<keyword evidence="1" id="KW-0808">Transferase</keyword>
<dbReference type="Proteomes" id="UP000324974">
    <property type="component" value="Chromosome"/>
</dbReference>
<gene>
    <name evidence="1" type="ORF">PX52LOC_01804</name>
</gene>
<dbReference type="SUPFAM" id="SSF53756">
    <property type="entry name" value="UDP-Glycosyltransferase/glycogen phosphorylase"/>
    <property type="match status" value="1"/>
</dbReference>
<dbReference type="Gene3D" id="3.40.50.2000">
    <property type="entry name" value="Glycogen Phosphorylase B"/>
    <property type="match status" value="2"/>
</dbReference>
<dbReference type="AlphaFoldDB" id="A0A5C1A9M9"/>
<proteinExistence type="predicted"/>
<dbReference type="KEGG" id="lrs:PX52LOC_01804"/>
<keyword evidence="2" id="KW-1185">Reference proteome</keyword>
<dbReference type="CDD" id="cd03801">
    <property type="entry name" value="GT4_PimA-like"/>
    <property type="match status" value="1"/>
</dbReference>
<evidence type="ECO:0000313" key="2">
    <source>
        <dbReference type="Proteomes" id="UP000324974"/>
    </source>
</evidence>
<accession>A0A5C1A9M9</accession>
<evidence type="ECO:0000313" key="1">
    <source>
        <dbReference type="EMBL" id="QEL14903.1"/>
    </source>
</evidence>
<dbReference type="GO" id="GO:0016740">
    <property type="term" value="F:transferase activity"/>
    <property type="evidence" value="ECO:0007669"/>
    <property type="project" value="UniProtKB-KW"/>
</dbReference>
<dbReference type="Pfam" id="PF13692">
    <property type="entry name" value="Glyco_trans_1_4"/>
    <property type="match status" value="1"/>
</dbReference>
<name>A0A5C1A9M9_9BACT</name>
<dbReference type="RefSeq" id="WP_168218876.1">
    <property type="nucleotide sequence ID" value="NZ_CP042425.1"/>
</dbReference>
<reference evidence="2" key="1">
    <citation type="submission" date="2019-08" db="EMBL/GenBank/DDBJ databases">
        <title>Limnoglobus roseus gen. nov., sp. nov., a novel freshwater planctomycete with a giant genome from the family Gemmataceae.</title>
        <authorList>
            <person name="Kulichevskaya I.S."/>
            <person name="Naumoff D.G."/>
            <person name="Miroshnikov K."/>
            <person name="Ivanova A."/>
            <person name="Philippov D.A."/>
            <person name="Hakobyan A."/>
            <person name="Rijpstra I.C."/>
            <person name="Sinninghe Damste J.S."/>
            <person name="Liesack W."/>
            <person name="Dedysh S.N."/>
        </authorList>
    </citation>
    <scope>NUCLEOTIDE SEQUENCE [LARGE SCALE GENOMIC DNA]</scope>
    <source>
        <strain evidence="2">PX52</strain>
    </source>
</reference>
<dbReference type="EMBL" id="CP042425">
    <property type="protein sequence ID" value="QEL14903.1"/>
    <property type="molecule type" value="Genomic_DNA"/>
</dbReference>
<protein>
    <submittedName>
        <fullName evidence="1">GT4 family glycosyltransferase</fullName>
    </submittedName>
</protein>
<sequence length="336" mass="37103">MRLVAVVESVDHVCSRYRLAAFQPFLAVAGHSLELRPLPRSPLARTFFFRELRTADAVILQRKLLPRWQLALLRRYAAKLVFDFDDAIWLRDSYSPKGTACRRRSRRFARTVAAADAVIAGNDFLAAEASRHTPSARVDVIPTSVDPDKYPPAAHTRSGPVQLVWIGSSSTLQGLQRIRPLLEAVGKALPGTRLKLVCDRFLTFDHLPVDPVPWREATEARDIATADVGIAWVPDDDWSRGKCGLKVLQYQAAGLPVIANDVGVHPHLVGANRTGFLANTPEEWIAAVARLSDPAVRANLGGAARRQLDEHYSVAASARKWLAALRRLVEPARQVA</sequence>
<dbReference type="PANTHER" id="PTHR12526">
    <property type="entry name" value="GLYCOSYLTRANSFERASE"/>
    <property type="match status" value="1"/>
</dbReference>
<organism evidence="1 2">
    <name type="scientific">Limnoglobus roseus</name>
    <dbReference type="NCBI Taxonomy" id="2598579"/>
    <lineage>
        <taxon>Bacteria</taxon>
        <taxon>Pseudomonadati</taxon>
        <taxon>Planctomycetota</taxon>
        <taxon>Planctomycetia</taxon>
        <taxon>Gemmatales</taxon>
        <taxon>Gemmataceae</taxon>
        <taxon>Limnoglobus</taxon>
    </lineage>
</organism>